<gene>
    <name evidence="2" type="ORF">P153DRAFT_265578</name>
</gene>
<protein>
    <submittedName>
        <fullName evidence="2">Plant basic secretory protein</fullName>
    </submittedName>
</protein>
<sequence>TSTSVPPAPQSSALPPSTEHNTNNSQTTQTASDTTTSKVKPQRKPLLRLELRDLSSDGAHAFLRLLHASAALEHAVNSVLTHLYTSLDPSCIPPTRSITLVLRAMDGVAYTTGLDLDSDHKEIHLNTSYISSVPASRQKEEITGVLVHEMVHCWQHNGQGDAPGGLIEGIADWVRLKAGYAPPHWKRHGDCEWDAGYERTGFFLEWLEKEHGGDVVRRINQALKGCKYDADKVWKGCCGKGVGELWGEYKASLE</sequence>
<reference evidence="2" key="1">
    <citation type="journal article" date="2020" name="Stud. Mycol.">
        <title>101 Dothideomycetes genomes: a test case for predicting lifestyles and emergence of pathogens.</title>
        <authorList>
            <person name="Haridas S."/>
            <person name="Albert R."/>
            <person name="Binder M."/>
            <person name="Bloem J."/>
            <person name="Labutti K."/>
            <person name="Salamov A."/>
            <person name="Andreopoulos B."/>
            <person name="Baker S."/>
            <person name="Barry K."/>
            <person name="Bills G."/>
            <person name="Bluhm B."/>
            <person name="Cannon C."/>
            <person name="Castanera R."/>
            <person name="Culley D."/>
            <person name="Daum C."/>
            <person name="Ezra D."/>
            <person name="Gonzalez J."/>
            <person name="Henrissat B."/>
            <person name="Kuo A."/>
            <person name="Liang C."/>
            <person name="Lipzen A."/>
            <person name="Lutzoni F."/>
            <person name="Magnuson J."/>
            <person name="Mondo S."/>
            <person name="Nolan M."/>
            <person name="Ohm R."/>
            <person name="Pangilinan J."/>
            <person name="Park H.-J."/>
            <person name="Ramirez L."/>
            <person name="Alfaro M."/>
            <person name="Sun H."/>
            <person name="Tritt A."/>
            <person name="Yoshinaga Y."/>
            <person name="Zwiers L.-H."/>
            <person name="Turgeon B."/>
            <person name="Goodwin S."/>
            <person name="Spatafora J."/>
            <person name="Crous P."/>
            <person name="Grigoriev I."/>
        </authorList>
    </citation>
    <scope>NUCLEOTIDE SEQUENCE</scope>
    <source>
        <strain evidence="2">CBS 119687</strain>
    </source>
</reference>
<dbReference type="PANTHER" id="PTHR33321:SF12">
    <property type="entry name" value="PLANT BASIC SECRETORY PROTEIN (BSP) FAMILY PROTEIN"/>
    <property type="match status" value="1"/>
</dbReference>
<dbReference type="AlphaFoldDB" id="A0A6A6A955"/>
<keyword evidence="3" id="KW-1185">Reference proteome</keyword>
<accession>A0A6A6A955</accession>
<organism evidence="2 3">
    <name type="scientific">Dothidotthia symphoricarpi CBS 119687</name>
    <dbReference type="NCBI Taxonomy" id="1392245"/>
    <lineage>
        <taxon>Eukaryota</taxon>
        <taxon>Fungi</taxon>
        <taxon>Dikarya</taxon>
        <taxon>Ascomycota</taxon>
        <taxon>Pezizomycotina</taxon>
        <taxon>Dothideomycetes</taxon>
        <taxon>Pleosporomycetidae</taxon>
        <taxon>Pleosporales</taxon>
        <taxon>Dothidotthiaceae</taxon>
        <taxon>Dothidotthia</taxon>
    </lineage>
</organism>
<feature type="compositionally biased region" description="Low complexity" evidence="1">
    <location>
        <begin position="10"/>
        <end position="37"/>
    </location>
</feature>
<feature type="region of interest" description="Disordered" evidence="1">
    <location>
        <begin position="1"/>
        <end position="44"/>
    </location>
</feature>
<evidence type="ECO:0000313" key="3">
    <source>
        <dbReference type="Proteomes" id="UP000799771"/>
    </source>
</evidence>
<evidence type="ECO:0000313" key="2">
    <source>
        <dbReference type="EMBL" id="KAF2127634.1"/>
    </source>
</evidence>
<dbReference type="GeneID" id="54403297"/>
<dbReference type="PANTHER" id="PTHR33321">
    <property type="match status" value="1"/>
</dbReference>
<name>A0A6A6A955_9PLEO</name>
<feature type="non-terminal residue" evidence="2">
    <location>
        <position position="254"/>
    </location>
</feature>
<dbReference type="EMBL" id="ML977510">
    <property type="protein sequence ID" value="KAF2127634.1"/>
    <property type="molecule type" value="Genomic_DNA"/>
</dbReference>
<dbReference type="RefSeq" id="XP_033522023.1">
    <property type="nucleotide sequence ID" value="XM_033662865.1"/>
</dbReference>
<dbReference type="Proteomes" id="UP000799771">
    <property type="component" value="Unassembled WGS sequence"/>
</dbReference>
<dbReference type="InterPro" id="IPR007541">
    <property type="entry name" value="Uncharacterised_BSP"/>
</dbReference>
<proteinExistence type="predicted"/>
<dbReference type="OrthoDB" id="891726at2759"/>
<feature type="non-terminal residue" evidence="2">
    <location>
        <position position="1"/>
    </location>
</feature>
<evidence type="ECO:0000256" key="1">
    <source>
        <dbReference type="SAM" id="MobiDB-lite"/>
    </source>
</evidence>
<dbReference type="Pfam" id="PF04450">
    <property type="entry name" value="BSP"/>
    <property type="match status" value="1"/>
</dbReference>